<evidence type="ECO:0000256" key="1">
    <source>
        <dbReference type="ARBA" id="ARBA00022714"/>
    </source>
</evidence>
<dbReference type="PANTHER" id="PTHR44379">
    <property type="entry name" value="OXIDOREDUCTASE WITH IRON-SULFUR SUBUNIT"/>
    <property type="match status" value="1"/>
</dbReference>
<keyword evidence="2" id="KW-0479">Metal-binding</keyword>
<dbReference type="PROSITE" id="PS00197">
    <property type="entry name" value="2FE2S_FER_1"/>
    <property type="match status" value="1"/>
</dbReference>
<keyword evidence="1" id="KW-0001">2Fe-2S</keyword>
<dbReference type="SUPFAM" id="SSF54292">
    <property type="entry name" value="2Fe-2S ferredoxin-like"/>
    <property type="match status" value="1"/>
</dbReference>
<dbReference type="SUPFAM" id="SSF47741">
    <property type="entry name" value="CO dehydrogenase ISP C-domain like"/>
    <property type="match status" value="1"/>
</dbReference>
<reference evidence="7 8" key="1">
    <citation type="submission" date="2023-07" db="EMBL/GenBank/DDBJ databases">
        <title>Sorghum-associated microbial communities from plants grown in Nebraska, USA.</title>
        <authorList>
            <person name="Schachtman D."/>
        </authorList>
    </citation>
    <scope>NUCLEOTIDE SEQUENCE [LARGE SCALE GENOMIC DNA]</scope>
    <source>
        <strain evidence="7 8">DS1039</strain>
    </source>
</reference>
<dbReference type="PROSITE" id="PS51085">
    <property type="entry name" value="2FE2S_FER_2"/>
    <property type="match status" value="1"/>
</dbReference>
<dbReference type="InterPro" id="IPR002888">
    <property type="entry name" value="2Fe-2S-bd"/>
</dbReference>
<dbReference type="InterPro" id="IPR012675">
    <property type="entry name" value="Beta-grasp_dom_sf"/>
</dbReference>
<protein>
    <submittedName>
        <fullName evidence="7">Carbon-monoxide dehydrogenase small subunit</fullName>
        <ecNumber evidence="7">1.2.7.4</ecNumber>
    </submittedName>
</protein>
<dbReference type="InterPro" id="IPR001041">
    <property type="entry name" value="2Fe-2S_ferredoxin-type"/>
</dbReference>
<evidence type="ECO:0000313" key="8">
    <source>
        <dbReference type="Proteomes" id="UP001185254"/>
    </source>
</evidence>
<dbReference type="Pfam" id="PF00111">
    <property type="entry name" value="Fer2"/>
    <property type="match status" value="1"/>
</dbReference>
<evidence type="ECO:0000256" key="4">
    <source>
        <dbReference type="ARBA" id="ARBA00023004"/>
    </source>
</evidence>
<dbReference type="EC" id="1.2.7.4" evidence="7"/>
<dbReference type="GO" id="GO:0043885">
    <property type="term" value="F:anaerobic carbon-monoxide dehydrogenase activity"/>
    <property type="evidence" value="ECO:0007669"/>
    <property type="project" value="UniProtKB-EC"/>
</dbReference>
<evidence type="ECO:0000259" key="6">
    <source>
        <dbReference type="PROSITE" id="PS51085"/>
    </source>
</evidence>
<organism evidence="7 8">
    <name type="scientific">Paraburkholderia caledonica</name>
    <dbReference type="NCBI Taxonomy" id="134536"/>
    <lineage>
        <taxon>Bacteria</taxon>
        <taxon>Pseudomonadati</taxon>
        <taxon>Pseudomonadota</taxon>
        <taxon>Betaproteobacteria</taxon>
        <taxon>Burkholderiales</taxon>
        <taxon>Burkholderiaceae</taxon>
        <taxon>Paraburkholderia</taxon>
    </lineage>
</organism>
<keyword evidence="3 7" id="KW-0560">Oxidoreductase</keyword>
<keyword evidence="4" id="KW-0408">Iron</keyword>
<dbReference type="RefSeq" id="WP_354460163.1">
    <property type="nucleotide sequence ID" value="NZ_JAVDQN010000002.1"/>
</dbReference>
<sequence>MSSADRKHLSLTLNGKTITLLSQPSAPLVDVLRDEAGVKGPRIGCRNGDCGACTVLIDDEPYKSCIVACARADGREVETLDGLAKDTLSAVQEAFWSHNAFQCGYCMSGHILCLVALFRQQDKVTRQDIDDAIAGNLCRCTGYQNIVNAALSLIDR</sequence>
<dbReference type="Proteomes" id="UP001185254">
    <property type="component" value="Unassembled WGS sequence"/>
</dbReference>
<dbReference type="InterPro" id="IPR036884">
    <property type="entry name" value="2Fe-2S-bd_dom_sf"/>
</dbReference>
<keyword evidence="5" id="KW-0411">Iron-sulfur</keyword>
<evidence type="ECO:0000313" key="7">
    <source>
        <dbReference type="EMBL" id="MDR6376121.1"/>
    </source>
</evidence>
<dbReference type="Pfam" id="PF01799">
    <property type="entry name" value="Fer2_2"/>
    <property type="match status" value="1"/>
</dbReference>
<dbReference type="EMBL" id="JAVDQN010000002">
    <property type="protein sequence ID" value="MDR6376121.1"/>
    <property type="molecule type" value="Genomic_DNA"/>
</dbReference>
<evidence type="ECO:0000256" key="2">
    <source>
        <dbReference type="ARBA" id="ARBA00022723"/>
    </source>
</evidence>
<dbReference type="InterPro" id="IPR051452">
    <property type="entry name" value="Diverse_Oxidoreductases"/>
</dbReference>
<dbReference type="InterPro" id="IPR006058">
    <property type="entry name" value="2Fe2S_fd_BS"/>
</dbReference>
<comment type="caution">
    <text evidence="7">The sequence shown here is derived from an EMBL/GenBank/DDBJ whole genome shotgun (WGS) entry which is preliminary data.</text>
</comment>
<feature type="domain" description="2Fe-2S ferredoxin-type" evidence="6">
    <location>
        <begin position="7"/>
        <end position="83"/>
    </location>
</feature>
<keyword evidence="8" id="KW-1185">Reference proteome</keyword>
<proteinExistence type="predicted"/>
<evidence type="ECO:0000256" key="5">
    <source>
        <dbReference type="ARBA" id="ARBA00023014"/>
    </source>
</evidence>
<dbReference type="CDD" id="cd00207">
    <property type="entry name" value="fer2"/>
    <property type="match status" value="1"/>
</dbReference>
<evidence type="ECO:0000256" key="3">
    <source>
        <dbReference type="ARBA" id="ARBA00023002"/>
    </source>
</evidence>
<dbReference type="InterPro" id="IPR036010">
    <property type="entry name" value="2Fe-2S_ferredoxin-like_sf"/>
</dbReference>
<gene>
    <name evidence="7" type="ORF">J2776_002821</name>
</gene>
<dbReference type="Gene3D" id="1.10.150.120">
    <property type="entry name" value="[2Fe-2S]-binding domain"/>
    <property type="match status" value="1"/>
</dbReference>
<dbReference type="PANTHER" id="PTHR44379:SF8">
    <property type="entry name" value="XANTHINE DEHYDROGENASE IRON-SULFUR-BINDING SUBUNIT XDHC-RELATED"/>
    <property type="match status" value="1"/>
</dbReference>
<name>A0ABU1KYT1_9BURK</name>
<accession>A0ABU1KYT1</accession>
<dbReference type="Gene3D" id="3.10.20.30">
    <property type="match status" value="1"/>
</dbReference>